<sequence>MKKNALLGVFALLFAVGTAFATTKTQVWKTVYYYQDEINMTGCTNDFLDIDCDIEGVGCTYETTSDGAHQLYELPGCNKPLEQNQGF</sequence>
<reference evidence="2 3" key="1">
    <citation type="submission" date="2018-06" db="EMBL/GenBank/DDBJ databases">
        <title>Pedobacter endophyticus sp. nov., an endophytic bacterium isolated from a leaf of Triticum aestivum.</title>
        <authorList>
            <person name="Zhang L."/>
        </authorList>
    </citation>
    <scope>NUCLEOTIDE SEQUENCE [LARGE SCALE GENOMIC DNA]</scope>
    <source>
        <strain evidence="2 3">CM134L-2</strain>
    </source>
</reference>
<dbReference type="EMBL" id="SAYW01000002">
    <property type="protein sequence ID" value="RWU08146.1"/>
    <property type="molecule type" value="Genomic_DNA"/>
</dbReference>
<dbReference type="Pfam" id="PF20130">
    <property type="entry name" value="DUF6520"/>
    <property type="match status" value="1"/>
</dbReference>
<evidence type="ECO:0000313" key="3">
    <source>
        <dbReference type="Proteomes" id="UP000284120"/>
    </source>
</evidence>
<proteinExistence type="predicted"/>
<dbReference type="Proteomes" id="UP000284120">
    <property type="component" value="Unassembled WGS sequence"/>
</dbReference>
<gene>
    <name evidence="2" type="ORF">DPV69_07130</name>
</gene>
<evidence type="ECO:0000256" key="1">
    <source>
        <dbReference type="SAM" id="SignalP"/>
    </source>
</evidence>
<protein>
    <submittedName>
        <fullName evidence="2">Uncharacterized protein</fullName>
    </submittedName>
</protein>
<feature type="signal peptide" evidence="1">
    <location>
        <begin position="1"/>
        <end position="21"/>
    </location>
</feature>
<dbReference type="InterPro" id="IPR045391">
    <property type="entry name" value="DUF6520"/>
</dbReference>
<dbReference type="RefSeq" id="WP_113646671.1">
    <property type="nucleotide sequence ID" value="NZ_QMHN01000002.1"/>
</dbReference>
<keyword evidence="1" id="KW-0732">Signal</keyword>
<evidence type="ECO:0000313" key="2">
    <source>
        <dbReference type="EMBL" id="RWU08146.1"/>
    </source>
</evidence>
<name>A0A3S3SUV6_9SPHI</name>
<organism evidence="2 3">
    <name type="scientific">Pedobacter chitinilyticus</name>
    <dbReference type="NCBI Taxonomy" id="2233776"/>
    <lineage>
        <taxon>Bacteria</taxon>
        <taxon>Pseudomonadati</taxon>
        <taxon>Bacteroidota</taxon>
        <taxon>Sphingobacteriia</taxon>
        <taxon>Sphingobacteriales</taxon>
        <taxon>Sphingobacteriaceae</taxon>
        <taxon>Pedobacter</taxon>
    </lineage>
</organism>
<comment type="caution">
    <text evidence="2">The sequence shown here is derived from an EMBL/GenBank/DDBJ whole genome shotgun (WGS) entry which is preliminary data.</text>
</comment>
<accession>A0A3S3SUV6</accession>
<keyword evidence="3" id="KW-1185">Reference proteome</keyword>
<feature type="chain" id="PRO_5018566886" evidence="1">
    <location>
        <begin position="22"/>
        <end position="87"/>
    </location>
</feature>
<dbReference type="AlphaFoldDB" id="A0A3S3SUV6"/>